<dbReference type="InterPro" id="IPR012337">
    <property type="entry name" value="RNaseH-like_sf"/>
</dbReference>
<name>A0ABM0M4Y5_SACKO</name>
<sequence length="262" mass="30459">MGVVKSRSTPYHAQGFGITEQFNQTLLGMLGMLSNTDKQNWKQHVSTVTRAYNCIKHDVTGYTQYFLMHGHHPRLPVDIYLGLVTEDEQAEDMDEYVRNWQHSLDEAYQIVSLRMDKKCLISKSYYDRKARQSELSPGDRVLVRNVKVRGKHKLADQWERDPFVIVRQDDRGIPVYVVKPERGGKVRNLHRNLLPFHALSRPKKARPMRRELVEPVKRARKPRTRALHRTTQASSEADCDTEDTDADSDRGYIITYPHEQCA</sequence>
<gene>
    <name evidence="4" type="primary">LOC102805044</name>
</gene>
<dbReference type="Gene3D" id="3.30.420.10">
    <property type="entry name" value="Ribonuclease H-like superfamily/Ribonuclease H"/>
    <property type="match status" value="1"/>
</dbReference>
<dbReference type="PANTHER" id="PTHR37984">
    <property type="entry name" value="PROTEIN CBG26694"/>
    <property type="match status" value="1"/>
</dbReference>
<dbReference type="PANTHER" id="PTHR37984:SF15">
    <property type="entry name" value="INTEGRASE CATALYTIC DOMAIN-CONTAINING PROTEIN"/>
    <property type="match status" value="1"/>
</dbReference>
<dbReference type="SUPFAM" id="SSF53098">
    <property type="entry name" value="Ribonuclease H-like"/>
    <property type="match status" value="1"/>
</dbReference>
<feature type="compositionally biased region" description="Acidic residues" evidence="1">
    <location>
        <begin position="237"/>
        <end position="246"/>
    </location>
</feature>
<feature type="compositionally biased region" description="Basic residues" evidence="1">
    <location>
        <begin position="218"/>
        <end position="228"/>
    </location>
</feature>
<dbReference type="Proteomes" id="UP000694865">
    <property type="component" value="Unplaced"/>
</dbReference>
<dbReference type="PROSITE" id="PS50994">
    <property type="entry name" value="INTEGRASE"/>
    <property type="match status" value="1"/>
</dbReference>
<reference evidence="4" key="1">
    <citation type="submission" date="2025-08" db="UniProtKB">
        <authorList>
            <consortium name="RefSeq"/>
        </authorList>
    </citation>
    <scope>IDENTIFICATION</scope>
    <source>
        <tissue evidence="4">Testes</tissue>
    </source>
</reference>
<evidence type="ECO:0000313" key="4">
    <source>
        <dbReference type="RefSeq" id="XP_006815076.1"/>
    </source>
</evidence>
<feature type="region of interest" description="Disordered" evidence="1">
    <location>
        <begin position="216"/>
        <end position="251"/>
    </location>
</feature>
<keyword evidence="3" id="KW-1185">Reference proteome</keyword>
<evidence type="ECO:0000256" key="1">
    <source>
        <dbReference type="SAM" id="MobiDB-lite"/>
    </source>
</evidence>
<dbReference type="InterPro" id="IPR001584">
    <property type="entry name" value="Integrase_cat-core"/>
</dbReference>
<dbReference type="InterPro" id="IPR036397">
    <property type="entry name" value="RNaseH_sf"/>
</dbReference>
<proteinExistence type="predicted"/>
<feature type="domain" description="Integrase catalytic" evidence="2">
    <location>
        <begin position="1"/>
        <end position="84"/>
    </location>
</feature>
<dbReference type="GeneID" id="102805044"/>
<protein>
    <submittedName>
        <fullName evidence="4">Uncharacterized protein LOC102805044</fullName>
    </submittedName>
</protein>
<organism evidence="3 4">
    <name type="scientific">Saccoglossus kowalevskii</name>
    <name type="common">Acorn worm</name>
    <dbReference type="NCBI Taxonomy" id="10224"/>
    <lineage>
        <taxon>Eukaryota</taxon>
        <taxon>Metazoa</taxon>
        <taxon>Hemichordata</taxon>
        <taxon>Enteropneusta</taxon>
        <taxon>Harrimaniidae</taxon>
        <taxon>Saccoglossus</taxon>
    </lineage>
</organism>
<evidence type="ECO:0000259" key="2">
    <source>
        <dbReference type="PROSITE" id="PS50994"/>
    </source>
</evidence>
<dbReference type="RefSeq" id="XP_006815076.1">
    <property type="nucleotide sequence ID" value="XM_006815013.1"/>
</dbReference>
<accession>A0ABM0M4Y5</accession>
<evidence type="ECO:0000313" key="3">
    <source>
        <dbReference type="Proteomes" id="UP000694865"/>
    </source>
</evidence>
<dbReference type="InterPro" id="IPR050951">
    <property type="entry name" value="Retrovirus_Pol_polyprotein"/>
</dbReference>